<accession>A0ABU6D850</accession>
<dbReference type="PANTHER" id="PTHR35789">
    <property type="entry name" value="SPORE GERMINATION PROTEIN B3"/>
    <property type="match status" value="1"/>
</dbReference>
<dbReference type="InterPro" id="IPR038501">
    <property type="entry name" value="Spore_GerAC_C_sf"/>
</dbReference>
<dbReference type="PANTHER" id="PTHR35789:SF1">
    <property type="entry name" value="SPORE GERMINATION PROTEIN B3"/>
    <property type="match status" value="1"/>
</dbReference>
<dbReference type="Pfam" id="PF05504">
    <property type="entry name" value="Spore_GerAC"/>
    <property type="match status" value="1"/>
</dbReference>
<reference evidence="2 3" key="1">
    <citation type="submission" date="2023-03" db="EMBL/GenBank/DDBJ databases">
        <title>Bacillus Genome Sequencing.</title>
        <authorList>
            <person name="Dunlap C."/>
        </authorList>
    </citation>
    <scope>NUCLEOTIDE SEQUENCE [LARGE SCALE GENOMIC DNA]</scope>
    <source>
        <strain evidence="2 3">NRS-1351</strain>
    </source>
</reference>
<dbReference type="EMBL" id="JAROBY010000014">
    <property type="protein sequence ID" value="MEB4793931.1"/>
    <property type="molecule type" value="Genomic_DNA"/>
</dbReference>
<name>A0ABU6D850_9BACL</name>
<evidence type="ECO:0000313" key="2">
    <source>
        <dbReference type="EMBL" id="MEB4793931.1"/>
    </source>
</evidence>
<proteinExistence type="predicted"/>
<dbReference type="InterPro" id="IPR008844">
    <property type="entry name" value="Spore_GerAC-like"/>
</dbReference>
<sequence>MQPKVSGDRISFHVDIDSVGRLTEDWREKVDYFDNSYLRSAEKAAEEEVARHIDLILHTMQSKYSVEVAGFGTQLRIHYPKVWQKVKQNWDQEFSKIPVTYSVKLKINDYGLRRMKK</sequence>
<protein>
    <submittedName>
        <fullName evidence="2">Ger(X)C family spore germination C-terminal domain-containing protein</fullName>
    </submittedName>
</protein>
<dbReference type="Proteomes" id="UP001355653">
    <property type="component" value="Unassembled WGS sequence"/>
</dbReference>
<gene>
    <name evidence="2" type="ORF">P5G65_08495</name>
</gene>
<organism evidence="2 3">
    <name type="scientific">Paenibacillus chondroitinus</name>
    <dbReference type="NCBI Taxonomy" id="59842"/>
    <lineage>
        <taxon>Bacteria</taxon>
        <taxon>Bacillati</taxon>
        <taxon>Bacillota</taxon>
        <taxon>Bacilli</taxon>
        <taxon>Bacillales</taxon>
        <taxon>Paenibacillaceae</taxon>
        <taxon>Paenibacillus</taxon>
    </lineage>
</organism>
<dbReference type="Gene3D" id="3.30.300.210">
    <property type="entry name" value="Nutrient germinant receptor protein C, domain 3"/>
    <property type="match status" value="1"/>
</dbReference>
<feature type="domain" description="Spore germination GerAC-like C-terminal" evidence="1">
    <location>
        <begin position="2"/>
        <end position="111"/>
    </location>
</feature>
<evidence type="ECO:0000259" key="1">
    <source>
        <dbReference type="Pfam" id="PF05504"/>
    </source>
</evidence>
<keyword evidence="3" id="KW-1185">Reference proteome</keyword>
<comment type="caution">
    <text evidence="2">The sequence shown here is derived from an EMBL/GenBank/DDBJ whole genome shotgun (WGS) entry which is preliminary data.</text>
</comment>
<dbReference type="InterPro" id="IPR046953">
    <property type="entry name" value="Spore_GerAC-like_C"/>
</dbReference>
<evidence type="ECO:0000313" key="3">
    <source>
        <dbReference type="Proteomes" id="UP001355653"/>
    </source>
</evidence>